<sequence>MNNHNSTVSRFFAECRALLVLSMPIIASQLATAAMNFVDTTMAGQVSAQDLAAIAVGGSLWMPVSLLLRGILMALTPMIAHHRGAGLSLPITKDLGQTGWIALICSIILIAYLLMAKPILVFMDVAPEIVPIASDYLLALAFGVPGIALFYTFNSFCEGMSNTRAPMLIAIAGLLLNIPVNYVLIYGKFGLPALGAVGCGWATSLVFWIMAGLMYLYLSKHHAYQQHLDKREMKPDLSRMGDIFKLGFPIGINIFVCGSIFAVIALLIGKLGANNVASHQIALNFSSLTYMIPMSLSFGITIRTGLALGEGSFNEARLRAITGIILAACCSSVSATFILLFPEVIISLYTRNPEVAHGAAMLLVYASVYQISDALQSSANGVLRGFKDTKIPMFLVTFAYWGVAMPVGYSLGLTDLIVPAMGAAGFWIGLITGLTVAAVLLISRLVFVMKKTARSQALA</sequence>
<keyword evidence="3" id="KW-0050">Antiport</keyword>
<dbReference type="GO" id="GO:0006811">
    <property type="term" value="P:monoatomic ion transport"/>
    <property type="evidence" value="ECO:0007669"/>
    <property type="project" value="UniProtKB-KW"/>
</dbReference>
<accession>A0A1X7AHY1</accession>
<dbReference type="GO" id="GO:0042910">
    <property type="term" value="F:xenobiotic transmembrane transporter activity"/>
    <property type="evidence" value="ECO:0007669"/>
    <property type="project" value="InterPro"/>
</dbReference>
<comment type="subcellular location">
    <subcellularLocation>
        <location evidence="1">Cell inner membrane</location>
        <topology evidence="1">Multi-pass membrane protein</topology>
    </subcellularLocation>
</comment>
<evidence type="ECO:0000256" key="2">
    <source>
        <dbReference type="ARBA" id="ARBA00022448"/>
    </source>
</evidence>
<organism evidence="12 13">
    <name type="scientific">Parendozoicomonas haliclonae</name>
    <dbReference type="NCBI Taxonomy" id="1960125"/>
    <lineage>
        <taxon>Bacteria</taxon>
        <taxon>Pseudomonadati</taxon>
        <taxon>Pseudomonadota</taxon>
        <taxon>Gammaproteobacteria</taxon>
        <taxon>Oceanospirillales</taxon>
        <taxon>Endozoicomonadaceae</taxon>
        <taxon>Parendozoicomonas</taxon>
    </lineage>
</organism>
<keyword evidence="4" id="KW-1003">Cell membrane</keyword>
<dbReference type="NCBIfam" id="TIGR00797">
    <property type="entry name" value="matE"/>
    <property type="match status" value="1"/>
</dbReference>
<dbReference type="OrthoDB" id="9780160at2"/>
<evidence type="ECO:0000256" key="10">
    <source>
        <dbReference type="SAM" id="Phobius"/>
    </source>
</evidence>
<keyword evidence="8 10" id="KW-0472">Membrane</keyword>
<feature type="transmembrane region" description="Helical" evidence="10">
    <location>
        <begin position="424"/>
        <end position="447"/>
    </location>
</feature>
<dbReference type="PANTHER" id="PTHR43298">
    <property type="entry name" value="MULTIDRUG RESISTANCE PROTEIN NORM-RELATED"/>
    <property type="match status" value="1"/>
</dbReference>
<dbReference type="Pfam" id="PF01554">
    <property type="entry name" value="MatE"/>
    <property type="match status" value="2"/>
</dbReference>
<feature type="transmembrane region" description="Helical" evidence="10">
    <location>
        <begin position="320"/>
        <end position="349"/>
    </location>
</feature>
<feature type="transmembrane region" description="Helical" evidence="10">
    <location>
        <begin position="193"/>
        <end position="218"/>
    </location>
</feature>
<reference evidence="12 13" key="1">
    <citation type="submission" date="2017-03" db="EMBL/GenBank/DDBJ databases">
        <authorList>
            <person name="Afonso C.L."/>
            <person name="Miller P.J."/>
            <person name="Scott M.A."/>
            <person name="Spackman E."/>
            <person name="Goraichik I."/>
            <person name="Dimitrov K.M."/>
            <person name="Suarez D.L."/>
            <person name="Swayne D.E."/>
        </authorList>
    </citation>
    <scope>NUCLEOTIDE SEQUENCE [LARGE SCALE GENOMIC DNA]</scope>
    <source>
        <strain evidence="12">SB41UT1</strain>
    </source>
</reference>
<evidence type="ECO:0000256" key="9">
    <source>
        <dbReference type="ARBA" id="ARBA00031636"/>
    </source>
</evidence>
<dbReference type="CDD" id="cd13131">
    <property type="entry name" value="MATE_NorM_like"/>
    <property type="match status" value="1"/>
</dbReference>
<evidence type="ECO:0000256" key="4">
    <source>
        <dbReference type="ARBA" id="ARBA00022475"/>
    </source>
</evidence>
<dbReference type="EMBL" id="FWPT01000003">
    <property type="protein sequence ID" value="SMA43491.1"/>
    <property type="molecule type" value="Genomic_DNA"/>
</dbReference>
<dbReference type="InterPro" id="IPR050222">
    <property type="entry name" value="MATE_MdtK"/>
</dbReference>
<keyword evidence="6 10" id="KW-1133">Transmembrane helix</keyword>
<evidence type="ECO:0000313" key="12">
    <source>
        <dbReference type="EMBL" id="SMA43491.1"/>
    </source>
</evidence>
<keyword evidence="7" id="KW-0406">Ion transport</keyword>
<dbReference type="InterPro" id="IPR048279">
    <property type="entry name" value="MdtK-like"/>
</dbReference>
<dbReference type="PANTHER" id="PTHR43298:SF2">
    <property type="entry name" value="FMN_FAD EXPORTER YEEO-RELATED"/>
    <property type="match status" value="1"/>
</dbReference>
<feature type="transmembrane region" description="Helical" evidence="10">
    <location>
        <begin position="165"/>
        <end position="187"/>
    </location>
</feature>
<feature type="transmembrane region" description="Helical" evidence="10">
    <location>
        <begin position="129"/>
        <end position="153"/>
    </location>
</feature>
<evidence type="ECO:0000256" key="8">
    <source>
        <dbReference type="ARBA" id="ARBA00023136"/>
    </source>
</evidence>
<dbReference type="PIRSF" id="PIRSF006603">
    <property type="entry name" value="DinF"/>
    <property type="match status" value="1"/>
</dbReference>
<dbReference type="InterPro" id="IPR002528">
    <property type="entry name" value="MATE_fam"/>
</dbReference>
<gene>
    <name evidence="12" type="primary">mdtK_1</name>
    <name evidence="12" type="ORF">EHSB41UT_01606</name>
</gene>
<evidence type="ECO:0000256" key="6">
    <source>
        <dbReference type="ARBA" id="ARBA00022989"/>
    </source>
</evidence>
<feature type="transmembrane region" description="Helical" evidence="10">
    <location>
        <begin position="100"/>
        <end position="123"/>
    </location>
</feature>
<dbReference type="RefSeq" id="WP_087108632.1">
    <property type="nucleotide sequence ID" value="NZ_CBCSCN010000008.1"/>
</dbReference>
<dbReference type="GO" id="GO:0005886">
    <property type="term" value="C:plasma membrane"/>
    <property type="evidence" value="ECO:0007669"/>
    <property type="project" value="UniProtKB-SubCell"/>
</dbReference>
<feature type="transmembrane region" description="Helical" evidence="10">
    <location>
        <begin position="58"/>
        <end position="80"/>
    </location>
</feature>
<evidence type="ECO:0000256" key="7">
    <source>
        <dbReference type="ARBA" id="ARBA00023065"/>
    </source>
</evidence>
<evidence type="ECO:0000256" key="5">
    <source>
        <dbReference type="ARBA" id="ARBA00022692"/>
    </source>
</evidence>
<keyword evidence="13" id="KW-1185">Reference proteome</keyword>
<feature type="signal peptide" evidence="11">
    <location>
        <begin position="1"/>
        <end position="33"/>
    </location>
</feature>
<feature type="transmembrane region" description="Helical" evidence="10">
    <location>
        <begin position="243"/>
        <end position="268"/>
    </location>
</feature>
<dbReference type="GO" id="GO:0015297">
    <property type="term" value="F:antiporter activity"/>
    <property type="evidence" value="ECO:0007669"/>
    <property type="project" value="UniProtKB-KW"/>
</dbReference>
<protein>
    <recommendedName>
        <fullName evidence="9">Multidrug-efflux transporter</fullName>
    </recommendedName>
</protein>
<evidence type="ECO:0000256" key="1">
    <source>
        <dbReference type="ARBA" id="ARBA00004429"/>
    </source>
</evidence>
<feature type="transmembrane region" description="Helical" evidence="10">
    <location>
        <begin position="393"/>
        <end position="412"/>
    </location>
</feature>
<keyword evidence="11" id="KW-0732">Signal</keyword>
<evidence type="ECO:0000313" key="13">
    <source>
        <dbReference type="Proteomes" id="UP000196573"/>
    </source>
</evidence>
<dbReference type="AlphaFoldDB" id="A0A1X7AHY1"/>
<keyword evidence="2" id="KW-0813">Transport</keyword>
<feature type="transmembrane region" description="Helical" evidence="10">
    <location>
        <begin position="288"/>
        <end position="308"/>
    </location>
</feature>
<evidence type="ECO:0000256" key="11">
    <source>
        <dbReference type="SAM" id="SignalP"/>
    </source>
</evidence>
<evidence type="ECO:0000256" key="3">
    <source>
        <dbReference type="ARBA" id="ARBA00022449"/>
    </source>
</evidence>
<proteinExistence type="predicted"/>
<keyword evidence="5 10" id="KW-0812">Transmembrane</keyword>
<feature type="chain" id="PRO_5012032992" description="Multidrug-efflux transporter" evidence="11">
    <location>
        <begin position="34"/>
        <end position="459"/>
    </location>
</feature>
<name>A0A1X7AHY1_9GAMM</name>
<dbReference type="Proteomes" id="UP000196573">
    <property type="component" value="Unassembled WGS sequence"/>
</dbReference>